<name>A0A812MM44_SYMPI</name>
<organism evidence="2 3">
    <name type="scientific">Symbiodinium pilosum</name>
    <name type="common">Dinoflagellate</name>
    <dbReference type="NCBI Taxonomy" id="2952"/>
    <lineage>
        <taxon>Eukaryota</taxon>
        <taxon>Sar</taxon>
        <taxon>Alveolata</taxon>
        <taxon>Dinophyceae</taxon>
        <taxon>Suessiales</taxon>
        <taxon>Symbiodiniaceae</taxon>
        <taxon>Symbiodinium</taxon>
    </lineage>
</organism>
<comment type="caution">
    <text evidence="2">The sequence shown here is derived from an EMBL/GenBank/DDBJ whole genome shotgun (WGS) entry which is preliminary data.</text>
</comment>
<evidence type="ECO:0000313" key="2">
    <source>
        <dbReference type="EMBL" id="CAE7270771.1"/>
    </source>
</evidence>
<feature type="non-terminal residue" evidence="2">
    <location>
        <position position="217"/>
    </location>
</feature>
<sequence length="217" mass="24678">EDVPMESVEATRTEAPAGGSTQDRLIQPFDVDQPASYELTAIQAGVDARDPAQMQTWLQGPITTRQEVLETVRAYHTGVIRTEIQQMVMQVETVVKGLNDRLLRQHEHLRWLTTESRMDQKKLCGVQVLLNGFDAKMGPEERLYMISWMFEQVEYFPSYLKLLAYDTESPTANYVFLNAQAFARMHYFEEAGELKGFLEVVPELSKAMKATPPIGTT</sequence>
<evidence type="ECO:0000256" key="1">
    <source>
        <dbReference type="SAM" id="MobiDB-lite"/>
    </source>
</evidence>
<feature type="region of interest" description="Disordered" evidence="1">
    <location>
        <begin position="1"/>
        <end position="23"/>
    </location>
</feature>
<dbReference type="OrthoDB" id="419694at2759"/>
<feature type="non-terminal residue" evidence="2">
    <location>
        <position position="1"/>
    </location>
</feature>
<dbReference type="Proteomes" id="UP000649617">
    <property type="component" value="Unassembled WGS sequence"/>
</dbReference>
<accession>A0A812MM44</accession>
<evidence type="ECO:0000313" key="3">
    <source>
        <dbReference type="Proteomes" id="UP000649617"/>
    </source>
</evidence>
<proteinExistence type="predicted"/>
<keyword evidence="3" id="KW-1185">Reference proteome</keyword>
<dbReference type="EMBL" id="CAJNIZ010008713">
    <property type="protein sequence ID" value="CAE7270771.1"/>
    <property type="molecule type" value="Genomic_DNA"/>
</dbReference>
<protein>
    <submittedName>
        <fullName evidence="2">Uncharacterized protein</fullName>
    </submittedName>
</protein>
<reference evidence="2" key="1">
    <citation type="submission" date="2021-02" db="EMBL/GenBank/DDBJ databases">
        <authorList>
            <person name="Dougan E. K."/>
            <person name="Rhodes N."/>
            <person name="Thang M."/>
            <person name="Chan C."/>
        </authorList>
    </citation>
    <scope>NUCLEOTIDE SEQUENCE</scope>
</reference>
<dbReference type="AlphaFoldDB" id="A0A812MM44"/>
<gene>
    <name evidence="2" type="ORF">SPIL2461_LOCUS5947</name>
</gene>